<accession>A0ABT3CJI3</accession>
<organism evidence="1 2">
    <name type="scientific">Mycolicibacterium komossense</name>
    <dbReference type="NCBI Taxonomy" id="1779"/>
    <lineage>
        <taxon>Bacteria</taxon>
        <taxon>Bacillati</taxon>
        <taxon>Actinomycetota</taxon>
        <taxon>Actinomycetes</taxon>
        <taxon>Mycobacteriales</taxon>
        <taxon>Mycobacteriaceae</taxon>
        <taxon>Mycolicibacterium</taxon>
    </lineage>
</organism>
<gene>
    <name evidence="1" type="ORF">H7J73_26665</name>
</gene>
<dbReference type="EMBL" id="JACKTY010000045">
    <property type="protein sequence ID" value="MCV7229597.1"/>
    <property type="molecule type" value="Genomic_DNA"/>
</dbReference>
<sequence>MNAHLPDAVTLRTALGLAIRAPSVHNIQPWQWRVGTDSLHLYADPARRLMYTDPDGRDVLVSCGAALNHCVVALAALGWRSKIRRLPNPDEPLHLAAIEVYPHAADEVDITLAAAIPRRRTDRRIFSSWPVAHGDISIMGVRAARMGVAMRHVEPSVDLRAALAQAVWQHIGDAGYLDELTRWSGRYATATGVPAFNVPDSGPHSPIPGRIFAGTAFAQPAEAPAADDHSVLLALGSAQDDDLARLRVGEATSLVLLSATGLGLASCPVTEPLEVPKARAVIRADAFEDREFPQMLLRVGWAPINAEPLPSTPRLPLDEIVVRLDGARFT</sequence>
<reference evidence="1 2" key="1">
    <citation type="journal article" date="2022" name="BMC Genomics">
        <title>Comparative genome analysis of mycobacteria focusing on tRNA and non-coding RNA.</title>
        <authorList>
            <person name="Behra P.R.K."/>
            <person name="Pettersson B.M.F."/>
            <person name="Ramesh M."/>
            <person name="Das S."/>
            <person name="Dasgupta S."/>
            <person name="Kirsebom L.A."/>
        </authorList>
    </citation>
    <scope>NUCLEOTIDE SEQUENCE [LARGE SCALE GENOMIC DNA]</scope>
    <source>
        <strain evidence="1 2">DSM 44078</strain>
    </source>
</reference>
<dbReference type="PANTHER" id="PTHR23026:SF123">
    <property type="entry name" value="NAD(P)H NITROREDUCTASE RV3131-RELATED"/>
    <property type="match status" value="1"/>
</dbReference>
<comment type="caution">
    <text evidence="1">The sequence shown here is derived from an EMBL/GenBank/DDBJ whole genome shotgun (WGS) entry which is preliminary data.</text>
</comment>
<dbReference type="Gene3D" id="3.40.109.10">
    <property type="entry name" value="NADH Oxidase"/>
    <property type="match status" value="1"/>
</dbReference>
<proteinExistence type="predicted"/>
<evidence type="ECO:0000313" key="1">
    <source>
        <dbReference type="EMBL" id="MCV7229597.1"/>
    </source>
</evidence>
<protein>
    <submittedName>
        <fullName evidence="1">NAD(P)H nitroreductase</fullName>
    </submittedName>
</protein>
<dbReference type="NCBIfam" id="NF047509">
    <property type="entry name" value="Rv3131_FMN_oxido"/>
    <property type="match status" value="1"/>
</dbReference>
<dbReference type="RefSeq" id="WP_264070852.1">
    <property type="nucleotide sequence ID" value="NZ_JACKTY010000045.1"/>
</dbReference>
<dbReference type="PANTHER" id="PTHR23026">
    <property type="entry name" value="NADPH NITROREDUCTASE"/>
    <property type="match status" value="1"/>
</dbReference>
<name>A0ABT3CJI3_9MYCO</name>
<dbReference type="SUPFAM" id="SSF55469">
    <property type="entry name" value="FMN-dependent nitroreductase-like"/>
    <property type="match status" value="1"/>
</dbReference>
<keyword evidence="2" id="KW-1185">Reference proteome</keyword>
<dbReference type="InterPro" id="IPR050627">
    <property type="entry name" value="Nitroreductase/BluB"/>
</dbReference>
<dbReference type="InterPro" id="IPR000415">
    <property type="entry name" value="Nitroreductase-like"/>
</dbReference>
<evidence type="ECO:0000313" key="2">
    <source>
        <dbReference type="Proteomes" id="UP001526201"/>
    </source>
</evidence>
<dbReference type="Proteomes" id="UP001526201">
    <property type="component" value="Unassembled WGS sequence"/>
</dbReference>